<feature type="domain" description="N-acetyltransferase" evidence="1">
    <location>
        <begin position="18"/>
        <end position="194"/>
    </location>
</feature>
<dbReference type="AlphaFoldDB" id="A0A7W3LVN9"/>
<keyword evidence="3" id="KW-1185">Reference proteome</keyword>
<dbReference type="InterPro" id="IPR016181">
    <property type="entry name" value="Acyl_CoA_acyltransferase"/>
</dbReference>
<dbReference type="PANTHER" id="PTHR43792">
    <property type="entry name" value="GNAT FAMILY, PUTATIVE (AFU_ORTHOLOGUE AFUA_3G00765)-RELATED-RELATED"/>
    <property type="match status" value="1"/>
</dbReference>
<keyword evidence="2" id="KW-0808">Transferase</keyword>
<name>A0A7W3LVN9_ACTNM</name>
<protein>
    <submittedName>
        <fullName evidence="2">RimJ/RimL family protein N-acetyltransferase</fullName>
    </submittedName>
</protein>
<dbReference type="RefSeq" id="WP_182847207.1">
    <property type="nucleotide sequence ID" value="NZ_BAAALP010000076.1"/>
</dbReference>
<dbReference type="InterPro" id="IPR000182">
    <property type="entry name" value="GNAT_dom"/>
</dbReference>
<dbReference type="InterPro" id="IPR051531">
    <property type="entry name" value="N-acetyltransferase"/>
</dbReference>
<evidence type="ECO:0000313" key="3">
    <source>
        <dbReference type="Proteomes" id="UP000572680"/>
    </source>
</evidence>
<dbReference type="GO" id="GO:0016747">
    <property type="term" value="F:acyltransferase activity, transferring groups other than amino-acyl groups"/>
    <property type="evidence" value="ECO:0007669"/>
    <property type="project" value="InterPro"/>
</dbReference>
<accession>A0A7W3LVN9</accession>
<dbReference type="Pfam" id="PF13302">
    <property type="entry name" value="Acetyltransf_3"/>
    <property type="match status" value="1"/>
</dbReference>
<organism evidence="2 3">
    <name type="scientific">Actinomadura namibiensis</name>
    <dbReference type="NCBI Taxonomy" id="182080"/>
    <lineage>
        <taxon>Bacteria</taxon>
        <taxon>Bacillati</taxon>
        <taxon>Actinomycetota</taxon>
        <taxon>Actinomycetes</taxon>
        <taxon>Streptosporangiales</taxon>
        <taxon>Thermomonosporaceae</taxon>
        <taxon>Actinomadura</taxon>
    </lineage>
</organism>
<dbReference type="SUPFAM" id="SSF55729">
    <property type="entry name" value="Acyl-CoA N-acyltransferases (Nat)"/>
    <property type="match status" value="1"/>
</dbReference>
<reference evidence="2 3" key="1">
    <citation type="submission" date="2020-08" db="EMBL/GenBank/DDBJ databases">
        <title>Genomic Encyclopedia of Type Strains, Phase IV (KMG-IV): sequencing the most valuable type-strain genomes for metagenomic binning, comparative biology and taxonomic classification.</title>
        <authorList>
            <person name="Goeker M."/>
        </authorList>
    </citation>
    <scope>NUCLEOTIDE SEQUENCE [LARGE SCALE GENOMIC DNA]</scope>
    <source>
        <strain evidence="2 3">DSM 44197</strain>
    </source>
</reference>
<comment type="caution">
    <text evidence="2">The sequence shown here is derived from an EMBL/GenBank/DDBJ whole genome shotgun (WGS) entry which is preliminary data.</text>
</comment>
<dbReference type="Gene3D" id="3.40.630.30">
    <property type="match status" value="1"/>
</dbReference>
<gene>
    <name evidence="2" type="ORF">HNR61_006860</name>
</gene>
<evidence type="ECO:0000259" key="1">
    <source>
        <dbReference type="PROSITE" id="PS51186"/>
    </source>
</evidence>
<dbReference type="PANTHER" id="PTHR43792:SF1">
    <property type="entry name" value="N-ACETYLTRANSFERASE DOMAIN-CONTAINING PROTEIN"/>
    <property type="match status" value="1"/>
</dbReference>
<proteinExistence type="predicted"/>
<dbReference type="Proteomes" id="UP000572680">
    <property type="component" value="Unassembled WGS sequence"/>
</dbReference>
<sequence>MAGTPGDGRGETLRTGRLVLRPVSMSDHAALLAHWNGPLVRRHLFDGRGVSPEQVTEIIAASQRDFATEGYGLWTVRPAVRGMARGVDLDPGGADAVPLAGVSGLRRHLGPVGADVEIVYSVEPARWGQGLAAEAARAVLGYAFDVVGLRRITAEIDTGNPASARVAEHLGMRRCPDGPDGPDGTLLYAADRLRWRGSSRVADV</sequence>
<evidence type="ECO:0000313" key="2">
    <source>
        <dbReference type="EMBL" id="MBA8955186.1"/>
    </source>
</evidence>
<dbReference type="PROSITE" id="PS51186">
    <property type="entry name" value="GNAT"/>
    <property type="match status" value="1"/>
</dbReference>
<dbReference type="EMBL" id="JACJIA010000011">
    <property type="protein sequence ID" value="MBA8955186.1"/>
    <property type="molecule type" value="Genomic_DNA"/>
</dbReference>